<keyword evidence="3" id="KW-1185">Reference proteome</keyword>
<evidence type="ECO:0000313" key="3">
    <source>
        <dbReference type="Proteomes" id="UP000053815"/>
    </source>
</evidence>
<accession>A0A0C9N0T8</accession>
<evidence type="ECO:0000256" key="1">
    <source>
        <dbReference type="SAM" id="MobiDB-lite"/>
    </source>
</evidence>
<reference evidence="2" key="1">
    <citation type="submission" date="2014-09" db="EMBL/GenBank/DDBJ databases">
        <title>Draft genome sequence of an oleaginous Mucoromycotina fungus Mucor ambiguus NBRC6742.</title>
        <authorList>
            <person name="Takeda I."/>
            <person name="Yamane N."/>
            <person name="Morita T."/>
            <person name="Tamano K."/>
            <person name="Machida M."/>
            <person name="Baker S."/>
            <person name="Koike H."/>
        </authorList>
    </citation>
    <scope>NUCLEOTIDE SEQUENCE</scope>
    <source>
        <strain evidence="2">NBRC 6742</strain>
    </source>
</reference>
<feature type="region of interest" description="Disordered" evidence="1">
    <location>
        <begin position="389"/>
        <end position="421"/>
    </location>
</feature>
<proteinExistence type="predicted"/>
<dbReference type="Proteomes" id="UP000053815">
    <property type="component" value="Unassembled WGS sequence"/>
</dbReference>
<organism evidence="2">
    <name type="scientific">Mucor ambiguus</name>
    <dbReference type="NCBI Taxonomy" id="91626"/>
    <lineage>
        <taxon>Eukaryota</taxon>
        <taxon>Fungi</taxon>
        <taxon>Fungi incertae sedis</taxon>
        <taxon>Mucoromycota</taxon>
        <taxon>Mucoromycotina</taxon>
        <taxon>Mucoromycetes</taxon>
        <taxon>Mucorales</taxon>
        <taxon>Mucorineae</taxon>
        <taxon>Mucoraceae</taxon>
        <taxon>Mucor</taxon>
    </lineage>
</organism>
<sequence length="435" mass="49883">MSLPCLPSKKKQQHRQSFVGDELHAFDLTWRNYIPSASQFCCCFKGRGIQLEDDDPLIDPPYYNDQTLYRGEALQNYLDNPRDWEFESVLGGQNDLPQFVTRNPFGTSSLKKKKSHKKKKNRRERSAVMETDAEEGDITGYSIADQHQHEEYYNDDAEFLGDDQIANLAYNRHISQQVMDQYGEESYQGHVQGPIEQEMQAPPPPREFYAARTIPNINFDSYEDYEERIVPVQHLQPSSSSSTHQQKPSVSVEAAQALLSDKLDDLTEKLAFIKNNIIHIRPQSSQQEANDTQDTDEEYDRTTLHTLHHEEPRERLSDPFVISHSISDLDSVASEALDVYENTAKHSNMHNPSTTHSSIVRRYSSDDELHIPSLVDNTPFVSEQHPFSYFTDHNNLTPGHHQDDTNPEDESSNVNNNDGINVQSVFNMGRKWLGV</sequence>
<dbReference type="EMBL" id="DF836481">
    <property type="protein sequence ID" value="GAN08183.1"/>
    <property type="molecule type" value="Genomic_DNA"/>
</dbReference>
<feature type="region of interest" description="Disordered" evidence="1">
    <location>
        <begin position="95"/>
        <end position="132"/>
    </location>
</feature>
<dbReference type="AlphaFoldDB" id="A0A0C9N0T8"/>
<protein>
    <submittedName>
        <fullName evidence="2">Uncharacterized protein</fullName>
    </submittedName>
</protein>
<gene>
    <name evidence="2" type="ORF">MAM1_0192c07690</name>
</gene>
<name>A0A0C9N0T8_9FUNG</name>
<feature type="compositionally biased region" description="Polar residues" evidence="1">
    <location>
        <begin position="412"/>
        <end position="421"/>
    </location>
</feature>
<dbReference type="OrthoDB" id="2289342at2759"/>
<evidence type="ECO:0000313" key="2">
    <source>
        <dbReference type="EMBL" id="GAN08183.1"/>
    </source>
</evidence>
<feature type="compositionally biased region" description="Basic residues" evidence="1">
    <location>
        <begin position="110"/>
        <end position="123"/>
    </location>
</feature>